<protein>
    <submittedName>
        <fullName evidence="1">Uncharacterized protein</fullName>
    </submittedName>
</protein>
<dbReference type="OrthoDB" id="275755at2157"/>
<evidence type="ECO:0000313" key="2">
    <source>
        <dbReference type="Proteomes" id="UP000471521"/>
    </source>
</evidence>
<dbReference type="AlphaFoldDB" id="A0A6B0SRV3"/>
<sequence length="124" mass="13925">MDCIVCQRRSGYNRAVVELDSGRELGTLCVRCEREQFGEFSDELGEPDATTCVFCDRDAFWALPKWLPSTYETEGKVVSFVDYDPSTAALALCDEHFDRLGVEELPLHAPDDAADQRILGQTED</sequence>
<proteinExistence type="predicted"/>
<dbReference type="Proteomes" id="UP000471521">
    <property type="component" value="Unassembled WGS sequence"/>
</dbReference>
<reference evidence="1 2" key="1">
    <citation type="submission" date="2019-12" db="EMBL/GenBank/DDBJ databases">
        <title>Isolation and characterization of three novel carbon monoxide-oxidizing members of Halobacteria from salione crusts and soils.</title>
        <authorList>
            <person name="Myers M.R."/>
            <person name="King G.M."/>
        </authorList>
    </citation>
    <scope>NUCLEOTIDE SEQUENCE [LARGE SCALE GENOMIC DNA]</scope>
    <source>
        <strain evidence="1 2">PCN9</strain>
    </source>
</reference>
<accession>A0A6B0SRV3</accession>
<organism evidence="1 2">
    <name type="scientific">Halobacterium bonnevillei</name>
    <dbReference type="NCBI Taxonomy" id="2692200"/>
    <lineage>
        <taxon>Archaea</taxon>
        <taxon>Methanobacteriati</taxon>
        <taxon>Methanobacteriota</taxon>
        <taxon>Stenosarchaea group</taxon>
        <taxon>Halobacteria</taxon>
        <taxon>Halobacteriales</taxon>
        <taxon>Halobacteriaceae</taxon>
        <taxon>Halobacterium</taxon>
    </lineage>
</organism>
<keyword evidence="2" id="KW-1185">Reference proteome</keyword>
<dbReference type="EMBL" id="WUUU01000237">
    <property type="protein sequence ID" value="MXR22291.1"/>
    <property type="molecule type" value="Genomic_DNA"/>
</dbReference>
<comment type="caution">
    <text evidence="1">The sequence shown here is derived from an EMBL/GenBank/DDBJ whole genome shotgun (WGS) entry which is preliminary data.</text>
</comment>
<evidence type="ECO:0000313" key="1">
    <source>
        <dbReference type="EMBL" id="MXR22291.1"/>
    </source>
</evidence>
<name>A0A6B0SRV3_9EURY</name>
<gene>
    <name evidence="1" type="ORF">GRX66_17465</name>
</gene>
<dbReference type="RefSeq" id="WP_159527653.1">
    <property type="nucleotide sequence ID" value="NZ_WUUU01000237.1"/>
</dbReference>